<name>A0ABV8CGW3_9GAMM</name>
<accession>A0ABV8CGW3</accession>
<evidence type="ECO:0000313" key="6">
    <source>
        <dbReference type="Proteomes" id="UP001595758"/>
    </source>
</evidence>
<dbReference type="RefSeq" id="WP_382343718.1">
    <property type="nucleotide sequence ID" value="NZ_JBHSAB010000024.1"/>
</dbReference>
<evidence type="ECO:0000256" key="3">
    <source>
        <dbReference type="ARBA" id="ARBA00023080"/>
    </source>
</evidence>
<protein>
    <submittedName>
        <fullName evidence="5">Amidohydrolase family protein</fullName>
    </submittedName>
</protein>
<evidence type="ECO:0000256" key="1">
    <source>
        <dbReference type="ARBA" id="ARBA00006676"/>
    </source>
</evidence>
<organism evidence="5 6">
    <name type="scientific">Legionella dresdenensis</name>
    <dbReference type="NCBI Taxonomy" id="450200"/>
    <lineage>
        <taxon>Bacteria</taxon>
        <taxon>Pseudomonadati</taxon>
        <taxon>Pseudomonadota</taxon>
        <taxon>Gammaproteobacteria</taxon>
        <taxon>Legionellales</taxon>
        <taxon>Legionellaceae</taxon>
        <taxon>Legionella</taxon>
    </lineage>
</organism>
<dbReference type="InterPro" id="IPR032466">
    <property type="entry name" value="Metal_Hydrolase"/>
</dbReference>
<evidence type="ECO:0000259" key="4">
    <source>
        <dbReference type="Pfam" id="PF01979"/>
    </source>
</evidence>
<keyword evidence="3" id="KW-0546">Nucleotide metabolism</keyword>
<dbReference type="SUPFAM" id="SSF51556">
    <property type="entry name" value="Metallo-dependent hydrolases"/>
    <property type="match status" value="1"/>
</dbReference>
<evidence type="ECO:0000256" key="2">
    <source>
        <dbReference type="ARBA" id="ARBA00022833"/>
    </source>
</evidence>
<dbReference type="PANTHER" id="PTHR11409">
    <property type="entry name" value="ADENOSINE DEAMINASE"/>
    <property type="match status" value="1"/>
</dbReference>
<gene>
    <name evidence="5" type="ORF">ACFORL_10330</name>
</gene>
<keyword evidence="2" id="KW-0862">Zinc</keyword>
<dbReference type="PANTHER" id="PTHR11409:SF42">
    <property type="entry name" value="ADENOSINE DEAMINASE-LIKE PROTEIN"/>
    <property type="match status" value="1"/>
</dbReference>
<dbReference type="Pfam" id="PF01979">
    <property type="entry name" value="Amidohydro_1"/>
    <property type="match status" value="1"/>
</dbReference>
<reference evidence="6" key="1">
    <citation type="journal article" date="2019" name="Int. J. Syst. Evol. Microbiol.">
        <title>The Global Catalogue of Microorganisms (GCM) 10K type strain sequencing project: providing services to taxonomists for standard genome sequencing and annotation.</title>
        <authorList>
            <consortium name="The Broad Institute Genomics Platform"/>
            <consortium name="The Broad Institute Genome Sequencing Center for Infectious Disease"/>
            <person name="Wu L."/>
            <person name="Ma J."/>
        </authorList>
    </citation>
    <scope>NUCLEOTIDE SEQUENCE [LARGE SCALE GENOMIC DNA]</scope>
    <source>
        <strain evidence="6">CCUG 59858</strain>
    </source>
</reference>
<comment type="caution">
    <text evidence="5">The sequence shown here is derived from an EMBL/GenBank/DDBJ whole genome shotgun (WGS) entry which is preliminary data.</text>
</comment>
<dbReference type="InterPro" id="IPR006680">
    <property type="entry name" value="Amidohydro-rel"/>
</dbReference>
<dbReference type="InterPro" id="IPR006330">
    <property type="entry name" value="Ado/ade_deaminase"/>
</dbReference>
<evidence type="ECO:0000313" key="5">
    <source>
        <dbReference type="EMBL" id="MFC3909467.1"/>
    </source>
</evidence>
<keyword evidence="6" id="KW-1185">Reference proteome</keyword>
<dbReference type="Gene3D" id="3.20.20.140">
    <property type="entry name" value="Metal-dependent hydrolases"/>
    <property type="match status" value="1"/>
</dbReference>
<proteinExistence type="inferred from homology"/>
<comment type="similarity">
    <text evidence="1">Belongs to the metallo-dependent hydrolases superfamily. Adenosine and AMP deaminases family.</text>
</comment>
<dbReference type="EMBL" id="JBHSAB010000024">
    <property type="protein sequence ID" value="MFC3909467.1"/>
    <property type="molecule type" value="Genomic_DNA"/>
</dbReference>
<dbReference type="Proteomes" id="UP001595758">
    <property type="component" value="Unassembled WGS sequence"/>
</dbReference>
<feature type="domain" description="Amidohydrolase-related" evidence="4">
    <location>
        <begin position="142"/>
        <end position="305"/>
    </location>
</feature>
<sequence>MTKPKKWLSDLHNHLNGSVSWDFLSRTATKNARMDEYNKLVKLKEDYHKLAAEQPEEGFAKNVITLIWQQFEFIHQIIQDLSDIYEAVLDVVENTVAEYIEIRTTPKKLKGESRDKYIDTFVAALNKANETIKDKQAFGLLSLDRTVHTLADAEQFIHRIRENRAVLHGLDISGNPAAARTLTGDQLHDVVLLALNSDIPIAVHMAETKSKIEEDDTDCVLMALEQWKLKQPAQVKNLFEGKVRLGHCIYLTEQQQKKIAELQIPIEICPTCHSRLNWHLEKDPHPVRGVYDDISDPVTIGTDDETLFSATAETEVRHGIGFFHNRKGLTEEQIMVHQAKYRF</sequence>